<dbReference type="Gene3D" id="3.90.180.10">
    <property type="entry name" value="Medium-chain alcohol dehydrogenases, catalytic domain"/>
    <property type="match status" value="1"/>
</dbReference>
<dbReference type="SUPFAM" id="SSF50129">
    <property type="entry name" value="GroES-like"/>
    <property type="match status" value="1"/>
</dbReference>
<gene>
    <name evidence="6" type="ORF">ACFODV_10520</name>
</gene>
<dbReference type="InterPro" id="IPR036291">
    <property type="entry name" value="NAD(P)-bd_dom_sf"/>
</dbReference>
<keyword evidence="3" id="KW-0479">Metal-binding</keyword>
<evidence type="ECO:0000313" key="6">
    <source>
        <dbReference type="EMBL" id="MFC2992465.1"/>
    </source>
</evidence>
<dbReference type="EMBL" id="JBHRSQ010000013">
    <property type="protein sequence ID" value="MFC2992465.1"/>
    <property type="molecule type" value="Genomic_DNA"/>
</dbReference>
<proteinExistence type="inferred from homology"/>
<protein>
    <submittedName>
        <fullName evidence="6">Zinc-binding alcohol dehydrogenase</fullName>
    </submittedName>
</protein>
<keyword evidence="7" id="KW-1185">Reference proteome</keyword>
<keyword evidence="4" id="KW-0862">Zinc</keyword>
<sequence>MSFDIATAYWTLSPGHGALREEPLPVPGEGEVEVRALFGGISRGTESLVFHGRVPESERQRMRAPFQAGDFPWPVKYGYVSVGLVEAGPEELLGREVFCLYPHQDRYVVPAAAVTPLPAGLPAARAVLAANMETAINGCWDAEPRLGDRIAVIGAGVVGALVAWLCSAIPGTRVCLVDVSPGRADLARALGVDFCLADQAPADNDVVVHASGNPEGLRLALTLAGDEARVVEMSWYGDREVSLPLGEAFHSRRLRLVASQVGRLPAERTPRWDYRRRLALALDLLRDPCLDALISGESDFRDLPAVMPRLAAAAGEVLCHRLRYPTSD</sequence>
<dbReference type="PANTHER" id="PTHR43350:SF19">
    <property type="entry name" value="D-GULOSIDE 3-DEHYDROGENASE"/>
    <property type="match status" value="1"/>
</dbReference>
<name>A0ABV7B870_9GAMM</name>
<evidence type="ECO:0000313" key="7">
    <source>
        <dbReference type="Proteomes" id="UP001595386"/>
    </source>
</evidence>
<dbReference type="Proteomes" id="UP001595386">
    <property type="component" value="Unassembled WGS sequence"/>
</dbReference>
<evidence type="ECO:0000256" key="1">
    <source>
        <dbReference type="ARBA" id="ARBA00001947"/>
    </source>
</evidence>
<evidence type="ECO:0000256" key="4">
    <source>
        <dbReference type="ARBA" id="ARBA00022833"/>
    </source>
</evidence>
<dbReference type="Gene3D" id="3.40.50.720">
    <property type="entry name" value="NAD(P)-binding Rossmann-like Domain"/>
    <property type="match status" value="1"/>
</dbReference>
<dbReference type="InterPro" id="IPR011032">
    <property type="entry name" value="GroES-like_sf"/>
</dbReference>
<reference evidence="7" key="1">
    <citation type="journal article" date="2019" name="Int. J. Syst. Evol. Microbiol.">
        <title>The Global Catalogue of Microorganisms (GCM) 10K type strain sequencing project: providing services to taxonomists for standard genome sequencing and annotation.</title>
        <authorList>
            <consortium name="The Broad Institute Genomics Platform"/>
            <consortium name="The Broad Institute Genome Sequencing Center for Infectious Disease"/>
            <person name="Wu L."/>
            <person name="Ma J."/>
        </authorList>
    </citation>
    <scope>NUCLEOTIDE SEQUENCE [LARGE SCALE GENOMIC DNA]</scope>
    <source>
        <strain evidence="7">KCTC 52660</strain>
    </source>
</reference>
<comment type="caution">
    <text evidence="6">The sequence shown here is derived from an EMBL/GenBank/DDBJ whole genome shotgun (WGS) entry which is preliminary data.</text>
</comment>
<keyword evidence="5" id="KW-0560">Oxidoreductase</keyword>
<dbReference type="RefSeq" id="WP_379758782.1">
    <property type="nucleotide sequence ID" value="NZ_JBHRSQ010000013.1"/>
</dbReference>
<dbReference type="SUPFAM" id="SSF51735">
    <property type="entry name" value="NAD(P)-binding Rossmann-fold domains"/>
    <property type="match status" value="1"/>
</dbReference>
<evidence type="ECO:0000256" key="3">
    <source>
        <dbReference type="ARBA" id="ARBA00022723"/>
    </source>
</evidence>
<accession>A0ABV7B870</accession>
<dbReference type="PANTHER" id="PTHR43350">
    <property type="entry name" value="NAD-DEPENDENT ALCOHOL DEHYDROGENASE"/>
    <property type="match status" value="1"/>
</dbReference>
<comment type="similarity">
    <text evidence="2">Belongs to the zinc-containing alcohol dehydrogenase family.</text>
</comment>
<dbReference type="CDD" id="cd08255">
    <property type="entry name" value="2-desacetyl-2-hydroxyethyl_bacteriochlorophyllide_like"/>
    <property type="match status" value="1"/>
</dbReference>
<evidence type="ECO:0000256" key="5">
    <source>
        <dbReference type="ARBA" id="ARBA00023002"/>
    </source>
</evidence>
<evidence type="ECO:0000256" key="2">
    <source>
        <dbReference type="ARBA" id="ARBA00008072"/>
    </source>
</evidence>
<comment type="cofactor">
    <cofactor evidence="1">
        <name>Zn(2+)</name>
        <dbReference type="ChEBI" id="CHEBI:29105"/>
    </cofactor>
</comment>
<organism evidence="6 7">
    <name type="scientific">Halomonas tibetensis</name>
    <dbReference type="NCBI Taxonomy" id="2259590"/>
    <lineage>
        <taxon>Bacteria</taxon>
        <taxon>Pseudomonadati</taxon>
        <taxon>Pseudomonadota</taxon>
        <taxon>Gammaproteobacteria</taxon>
        <taxon>Oceanospirillales</taxon>
        <taxon>Halomonadaceae</taxon>
        <taxon>Halomonas</taxon>
    </lineage>
</organism>